<feature type="transmembrane region" description="Helical" evidence="5">
    <location>
        <begin position="462"/>
        <end position="482"/>
    </location>
</feature>
<dbReference type="Gene3D" id="1.20.1250.20">
    <property type="entry name" value="MFS general substrate transporter like domains"/>
    <property type="match status" value="1"/>
</dbReference>
<dbReference type="PANTHER" id="PTHR23502:SF160">
    <property type="entry name" value="MAJOR FACILITATOR SUPERFAMILY (MFS) PROFILE DOMAIN-CONTAINING PROTEIN-RELATED"/>
    <property type="match status" value="1"/>
</dbReference>
<dbReference type="InterPro" id="IPR020846">
    <property type="entry name" value="MFS_dom"/>
</dbReference>
<protein>
    <recommendedName>
        <fullName evidence="6">Major facilitator superfamily (MFS) profile domain-containing protein</fullName>
    </recommendedName>
</protein>
<evidence type="ECO:0000256" key="3">
    <source>
        <dbReference type="ARBA" id="ARBA00022989"/>
    </source>
</evidence>
<name>A0ABR4PDK5_9HELO</name>
<feature type="transmembrane region" description="Helical" evidence="5">
    <location>
        <begin position="56"/>
        <end position="75"/>
    </location>
</feature>
<evidence type="ECO:0000313" key="7">
    <source>
        <dbReference type="EMBL" id="KAL3421399.1"/>
    </source>
</evidence>
<dbReference type="SUPFAM" id="SSF103473">
    <property type="entry name" value="MFS general substrate transporter"/>
    <property type="match status" value="1"/>
</dbReference>
<feature type="transmembrane region" description="Helical" evidence="5">
    <location>
        <begin position="170"/>
        <end position="192"/>
    </location>
</feature>
<feature type="transmembrane region" description="Helical" evidence="5">
    <location>
        <begin position="82"/>
        <end position="101"/>
    </location>
</feature>
<keyword evidence="2 5" id="KW-0812">Transmembrane</keyword>
<comment type="caution">
    <text evidence="7">The sequence shown here is derived from an EMBL/GenBank/DDBJ whole genome shotgun (WGS) entry which is preliminary data.</text>
</comment>
<feature type="transmembrane region" description="Helical" evidence="5">
    <location>
        <begin position="286"/>
        <end position="311"/>
    </location>
</feature>
<dbReference type="Pfam" id="PF07690">
    <property type="entry name" value="MFS_1"/>
    <property type="match status" value="1"/>
</dbReference>
<dbReference type="PANTHER" id="PTHR23502">
    <property type="entry name" value="MAJOR FACILITATOR SUPERFAMILY"/>
    <property type="match status" value="1"/>
</dbReference>
<evidence type="ECO:0000256" key="1">
    <source>
        <dbReference type="ARBA" id="ARBA00004141"/>
    </source>
</evidence>
<sequence length="495" mass="53656">MDDIAPWNWPMHWRVLVLLNISVYNMMGNIFTAGVTPLFGLLVLEFQITVNQASYLSSYALLAFGLANIWALPATAYIGKRWTILISMSIFLAASIFASQANSYDSLVASRIIGGLFGGIIEALGPLIVSELFPEHQLASAMVVYVSFLAAGSAIGPVIAGLIGTHLNSWRWFFGVCSIAIGMNFITSVIMLPETSFAEEWAPTMPDAQNTEKGPPSDDIEIVESVLATTPAISPPVSGTDLWTLWHHRSFFLPWNFSKVSPPKQRFSGMVTLLLEPWSLLLTPQVFVTTLIFGLTIGWTVVISILFSTVLQMPPHLWSAQSIGLINFSALIGIVIGLPVGGPFADKLSAVQTKRSGGEHNPCSRLPALLLGGTISPAGLLVIGFSFRPEHFSWIGAAAGWAMLSFGLTAASNVLLAYSVDCFRHKAGHVGVLVNVIKNSIGFGVSYASVEWYTNSGPVLQMGTMAGILWFAYLLALPLYFLHENVMKLSCKIVR</sequence>
<accession>A0ABR4PDK5</accession>
<feature type="transmembrane region" description="Helical" evidence="5">
    <location>
        <begin position="323"/>
        <end position="345"/>
    </location>
</feature>
<gene>
    <name evidence="7" type="ORF">PVAG01_07844</name>
</gene>
<feature type="transmembrane region" description="Helical" evidence="5">
    <location>
        <begin position="393"/>
        <end position="418"/>
    </location>
</feature>
<keyword evidence="4 5" id="KW-0472">Membrane</keyword>
<dbReference type="Proteomes" id="UP001629113">
    <property type="component" value="Unassembled WGS sequence"/>
</dbReference>
<dbReference type="InterPro" id="IPR036259">
    <property type="entry name" value="MFS_trans_sf"/>
</dbReference>
<feature type="transmembrane region" description="Helical" evidence="5">
    <location>
        <begin position="107"/>
        <end position="129"/>
    </location>
</feature>
<evidence type="ECO:0000256" key="2">
    <source>
        <dbReference type="ARBA" id="ARBA00022692"/>
    </source>
</evidence>
<keyword evidence="8" id="KW-1185">Reference proteome</keyword>
<organism evidence="7 8">
    <name type="scientific">Phlyctema vagabunda</name>
    <dbReference type="NCBI Taxonomy" id="108571"/>
    <lineage>
        <taxon>Eukaryota</taxon>
        <taxon>Fungi</taxon>
        <taxon>Dikarya</taxon>
        <taxon>Ascomycota</taxon>
        <taxon>Pezizomycotina</taxon>
        <taxon>Leotiomycetes</taxon>
        <taxon>Helotiales</taxon>
        <taxon>Dermateaceae</taxon>
        <taxon>Phlyctema</taxon>
    </lineage>
</organism>
<evidence type="ECO:0000313" key="8">
    <source>
        <dbReference type="Proteomes" id="UP001629113"/>
    </source>
</evidence>
<dbReference type="PROSITE" id="PS50850">
    <property type="entry name" value="MFS"/>
    <property type="match status" value="1"/>
</dbReference>
<dbReference type="InterPro" id="IPR011701">
    <property type="entry name" value="MFS"/>
</dbReference>
<feature type="domain" description="Major facilitator superfamily (MFS) profile" evidence="6">
    <location>
        <begin position="17"/>
        <end position="487"/>
    </location>
</feature>
<reference evidence="7 8" key="1">
    <citation type="submission" date="2024-06" db="EMBL/GenBank/DDBJ databases">
        <title>Complete genome of Phlyctema vagabunda strain 19-DSS-EL-015.</title>
        <authorList>
            <person name="Fiorenzani C."/>
        </authorList>
    </citation>
    <scope>NUCLEOTIDE SEQUENCE [LARGE SCALE GENOMIC DNA]</scope>
    <source>
        <strain evidence="7 8">19-DSS-EL-015</strain>
    </source>
</reference>
<evidence type="ECO:0000256" key="5">
    <source>
        <dbReference type="SAM" id="Phobius"/>
    </source>
</evidence>
<feature type="transmembrane region" description="Helical" evidence="5">
    <location>
        <begin position="430"/>
        <end position="450"/>
    </location>
</feature>
<feature type="transmembrane region" description="Helical" evidence="5">
    <location>
        <begin position="21"/>
        <end position="44"/>
    </location>
</feature>
<evidence type="ECO:0000256" key="4">
    <source>
        <dbReference type="ARBA" id="ARBA00023136"/>
    </source>
</evidence>
<proteinExistence type="predicted"/>
<feature type="transmembrane region" description="Helical" evidence="5">
    <location>
        <begin position="366"/>
        <end position="387"/>
    </location>
</feature>
<evidence type="ECO:0000259" key="6">
    <source>
        <dbReference type="PROSITE" id="PS50850"/>
    </source>
</evidence>
<comment type="subcellular location">
    <subcellularLocation>
        <location evidence="1">Membrane</location>
        <topology evidence="1">Multi-pass membrane protein</topology>
    </subcellularLocation>
</comment>
<dbReference type="Gene3D" id="1.20.1720.10">
    <property type="entry name" value="Multidrug resistance protein D"/>
    <property type="match status" value="1"/>
</dbReference>
<keyword evidence="3 5" id="KW-1133">Transmembrane helix</keyword>
<dbReference type="EMBL" id="JBFCZG010000006">
    <property type="protein sequence ID" value="KAL3421399.1"/>
    <property type="molecule type" value="Genomic_DNA"/>
</dbReference>
<feature type="transmembrane region" description="Helical" evidence="5">
    <location>
        <begin position="141"/>
        <end position="164"/>
    </location>
</feature>